<dbReference type="EMBL" id="ADZU01000013">
    <property type="protein sequence ID" value="EFS93052.1"/>
    <property type="molecule type" value="Genomic_DNA"/>
</dbReference>
<name>A0ABN0C789_9ACTN</name>
<comment type="caution">
    <text evidence="1">The sequence shown here is derived from an EMBL/GenBank/DDBJ whole genome shotgun (WGS) entry which is preliminary data.</text>
</comment>
<accession>A0ABN0C789</accession>
<organism evidence="1 2">
    <name type="scientific">Cutibacterium modestum HL044PA1</name>
    <dbReference type="NCBI Taxonomy" id="765109"/>
    <lineage>
        <taxon>Bacteria</taxon>
        <taxon>Bacillati</taxon>
        <taxon>Actinomycetota</taxon>
        <taxon>Actinomycetes</taxon>
        <taxon>Propionibacteriales</taxon>
        <taxon>Propionibacteriaceae</taxon>
        <taxon>Cutibacterium</taxon>
        <taxon>Cutibacterium modestum</taxon>
    </lineage>
</organism>
<dbReference type="Proteomes" id="UP000003179">
    <property type="component" value="Unassembled WGS sequence"/>
</dbReference>
<reference evidence="1" key="1">
    <citation type="submission" date="2010-08" db="EMBL/GenBank/DDBJ databases">
        <authorList>
            <person name="Weinstock G."/>
            <person name="Sodergren E."/>
            <person name="Clifton S."/>
            <person name="Fulton L."/>
            <person name="Fulton B."/>
            <person name="Courtney L."/>
            <person name="Fronick C."/>
            <person name="Harrison M."/>
            <person name="Strong C."/>
            <person name="Farmer C."/>
            <person name="Delahaunty K."/>
            <person name="Markovic C."/>
            <person name="Hall O."/>
            <person name="Minx P."/>
            <person name="Tomlinson C."/>
            <person name="Mitreva M."/>
            <person name="Hou S."/>
            <person name="Chen J."/>
            <person name="Wollam A."/>
            <person name="Pepin K.H."/>
            <person name="Johnson M."/>
            <person name="Bhonagiri V."/>
            <person name="Zhang X."/>
            <person name="Suruliraj S."/>
            <person name="Warren W."/>
            <person name="Chinwalla A."/>
            <person name="Mardis E.R."/>
            <person name="Wilson R.K."/>
        </authorList>
    </citation>
    <scope>NUCLEOTIDE SEQUENCE [LARGE SCALE GENOMIC DNA]</scope>
    <source>
        <strain evidence="1">HL044PA1</strain>
    </source>
</reference>
<sequence length="50" mass="5613">MRPPVGCWDLPDERCRLLGVVAIVVHLDTTVPATPRRSCQARCQDQHLMA</sequence>
<evidence type="ECO:0000313" key="1">
    <source>
        <dbReference type="EMBL" id="EFS93052.1"/>
    </source>
</evidence>
<keyword evidence="2" id="KW-1185">Reference proteome</keyword>
<evidence type="ECO:0000313" key="2">
    <source>
        <dbReference type="Proteomes" id="UP000003179"/>
    </source>
</evidence>
<proteinExistence type="predicted"/>
<protein>
    <submittedName>
        <fullName evidence="1">Uncharacterized protein</fullName>
    </submittedName>
</protein>
<gene>
    <name evidence="1" type="ORF">HMPREF9607_00684</name>
</gene>